<organism evidence="1 2">
    <name type="scientific">Eumeta variegata</name>
    <name type="common">Bagworm moth</name>
    <name type="synonym">Eumeta japonica</name>
    <dbReference type="NCBI Taxonomy" id="151549"/>
    <lineage>
        <taxon>Eukaryota</taxon>
        <taxon>Metazoa</taxon>
        <taxon>Ecdysozoa</taxon>
        <taxon>Arthropoda</taxon>
        <taxon>Hexapoda</taxon>
        <taxon>Insecta</taxon>
        <taxon>Pterygota</taxon>
        <taxon>Neoptera</taxon>
        <taxon>Endopterygota</taxon>
        <taxon>Lepidoptera</taxon>
        <taxon>Glossata</taxon>
        <taxon>Ditrysia</taxon>
        <taxon>Tineoidea</taxon>
        <taxon>Psychidae</taxon>
        <taxon>Oiketicinae</taxon>
        <taxon>Eumeta</taxon>
    </lineage>
</organism>
<dbReference type="AlphaFoldDB" id="A0A4C1ZGE7"/>
<accession>A0A4C1ZGE7</accession>
<keyword evidence="2" id="KW-1185">Reference proteome</keyword>
<gene>
    <name evidence="1" type="ORF">EVAR_99809_1</name>
</gene>
<dbReference type="EMBL" id="BGZK01001752">
    <property type="protein sequence ID" value="GBP85687.1"/>
    <property type="molecule type" value="Genomic_DNA"/>
</dbReference>
<comment type="caution">
    <text evidence="1">The sequence shown here is derived from an EMBL/GenBank/DDBJ whole genome shotgun (WGS) entry which is preliminary data.</text>
</comment>
<sequence length="163" mass="18481">MADSHSGGSRSTTHRLLVILLGMRAPGRLRLRTTYGILMVTEPQIVKKRNLRNYLVSIPVVFSWWMRQGFGVFYQCYFLDRRLESTSPRRGESAPITANAVTFASIWPSAPRAPPPAALCSLRHRLHNNCFHRLLFAARGRPIIVEWERRKAFGGPLSFGDSS</sequence>
<protein>
    <submittedName>
        <fullName evidence="1">Uncharacterized protein</fullName>
    </submittedName>
</protein>
<name>A0A4C1ZGE7_EUMVA</name>
<evidence type="ECO:0000313" key="2">
    <source>
        <dbReference type="Proteomes" id="UP000299102"/>
    </source>
</evidence>
<dbReference type="Proteomes" id="UP000299102">
    <property type="component" value="Unassembled WGS sequence"/>
</dbReference>
<evidence type="ECO:0000313" key="1">
    <source>
        <dbReference type="EMBL" id="GBP85687.1"/>
    </source>
</evidence>
<reference evidence="1 2" key="1">
    <citation type="journal article" date="2019" name="Commun. Biol.">
        <title>The bagworm genome reveals a unique fibroin gene that provides high tensile strength.</title>
        <authorList>
            <person name="Kono N."/>
            <person name="Nakamura H."/>
            <person name="Ohtoshi R."/>
            <person name="Tomita M."/>
            <person name="Numata K."/>
            <person name="Arakawa K."/>
        </authorList>
    </citation>
    <scope>NUCLEOTIDE SEQUENCE [LARGE SCALE GENOMIC DNA]</scope>
</reference>
<proteinExistence type="predicted"/>